<feature type="region of interest" description="Disordered" evidence="5">
    <location>
        <begin position="32"/>
        <end position="61"/>
    </location>
</feature>
<sequence length="144" mass="15485">MKSNLLIFFIGFMIALPVGFFIFQSDSQSTAVEEASENATENREEANNQNETTEEPREIPTEAIALQGNGCVACHAVETLNLDGPATGPDLSNAYTIVEAKHGKSIEEYLQNPTTAVMASVMDGHPLSDEALESVVEALRLAAQ</sequence>
<evidence type="ECO:0000256" key="2">
    <source>
        <dbReference type="ARBA" id="ARBA00022723"/>
    </source>
</evidence>
<evidence type="ECO:0000256" key="6">
    <source>
        <dbReference type="SAM" id="Phobius"/>
    </source>
</evidence>
<evidence type="ECO:0000256" key="5">
    <source>
        <dbReference type="SAM" id="MobiDB-lite"/>
    </source>
</evidence>
<dbReference type="InterPro" id="IPR009056">
    <property type="entry name" value="Cyt_c-like_dom"/>
</dbReference>
<name>A0ABT9ZS43_9BACI</name>
<organism evidence="8 9">
    <name type="scientific">Evansella vedderi</name>
    <dbReference type="NCBI Taxonomy" id="38282"/>
    <lineage>
        <taxon>Bacteria</taxon>
        <taxon>Bacillati</taxon>
        <taxon>Bacillota</taxon>
        <taxon>Bacilli</taxon>
        <taxon>Bacillales</taxon>
        <taxon>Bacillaceae</taxon>
        <taxon>Evansella</taxon>
    </lineage>
</organism>
<dbReference type="PROSITE" id="PS51007">
    <property type="entry name" value="CYTC"/>
    <property type="match status" value="1"/>
</dbReference>
<evidence type="ECO:0000256" key="3">
    <source>
        <dbReference type="ARBA" id="ARBA00023004"/>
    </source>
</evidence>
<keyword evidence="1 4" id="KW-0349">Heme</keyword>
<accession>A0ABT9ZS43</accession>
<dbReference type="RefSeq" id="WP_307321745.1">
    <property type="nucleotide sequence ID" value="NZ_JAUSUG010000002.1"/>
</dbReference>
<keyword evidence="6" id="KW-1133">Transmembrane helix</keyword>
<keyword evidence="6" id="KW-0472">Membrane</keyword>
<evidence type="ECO:0000256" key="4">
    <source>
        <dbReference type="PROSITE-ProRule" id="PRU00433"/>
    </source>
</evidence>
<gene>
    <name evidence="8" type="ORF">J2S74_000670</name>
</gene>
<evidence type="ECO:0000313" key="8">
    <source>
        <dbReference type="EMBL" id="MDQ0253298.1"/>
    </source>
</evidence>
<reference evidence="8 9" key="1">
    <citation type="submission" date="2023-07" db="EMBL/GenBank/DDBJ databases">
        <title>Genomic Encyclopedia of Type Strains, Phase IV (KMG-IV): sequencing the most valuable type-strain genomes for metagenomic binning, comparative biology and taxonomic classification.</title>
        <authorList>
            <person name="Goeker M."/>
        </authorList>
    </citation>
    <scope>NUCLEOTIDE SEQUENCE [LARGE SCALE GENOMIC DNA]</scope>
    <source>
        <strain evidence="8 9">DSM 9768</strain>
    </source>
</reference>
<protein>
    <submittedName>
        <fullName evidence="8">Mono/diheme cytochrome c family protein</fullName>
    </submittedName>
</protein>
<comment type="caution">
    <text evidence="8">The sequence shown here is derived from an EMBL/GenBank/DDBJ whole genome shotgun (WGS) entry which is preliminary data.</text>
</comment>
<dbReference type="SUPFAM" id="SSF46626">
    <property type="entry name" value="Cytochrome c"/>
    <property type="match status" value="1"/>
</dbReference>
<dbReference type="Gene3D" id="1.10.760.10">
    <property type="entry name" value="Cytochrome c-like domain"/>
    <property type="match status" value="1"/>
</dbReference>
<evidence type="ECO:0000313" key="9">
    <source>
        <dbReference type="Proteomes" id="UP001230005"/>
    </source>
</evidence>
<feature type="transmembrane region" description="Helical" evidence="6">
    <location>
        <begin position="6"/>
        <end position="23"/>
    </location>
</feature>
<proteinExistence type="predicted"/>
<keyword evidence="6" id="KW-0812">Transmembrane</keyword>
<dbReference type="InterPro" id="IPR036909">
    <property type="entry name" value="Cyt_c-like_dom_sf"/>
</dbReference>
<keyword evidence="2 4" id="KW-0479">Metal-binding</keyword>
<evidence type="ECO:0000259" key="7">
    <source>
        <dbReference type="PROSITE" id="PS51007"/>
    </source>
</evidence>
<dbReference type="Proteomes" id="UP001230005">
    <property type="component" value="Unassembled WGS sequence"/>
</dbReference>
<evidence type="ECO:0000256" key="1">
    <source>
        <dbReference type="ARBA" id="ARBA00022617"/>
    </source>
</evidence>
<keyword evidence="3 4" id="KW-0408">Iron</keyword>
<dbReference type="EMBL" id="JAUSUG010000002">
    <property type="protein sequence ID" value="MDQ0253298.1"/>
    <property type="molecule type" value="Genomic_DNA"/>
</dbReference>
<keyword evidence="9" id="KW-1185">Reference proteome</keyword>
<feature type="domain" description="Cytochrome c" evidence="7">
    <location>
        <begin position="51"/>
        <end position="143"/>
    </location>
</feature>